<dbReference type="AlphaFoldDB" id="A0A8X6GQX3"/>
<dbReference type="OrthoDB" id="29647at2759"/>
<comment type="caution">
    <text evidence="1">The sequence shown here is derived from an EMBL/GenBank/DDBJ whole genome shotgun (WGS) entry which is preliminary data.</text>
</comment>
<name>A0A8X6GQX3_TRICU</name>
<sequence length="78" mass="9381">MLLEIPYMAAHELEGRRRMISKSFHHQLRNSERQALVGEVFLSLDNFHYKSIFQSNNVYLKKKGCTEAWEKREINQFH</sequence>
<dbReference type="Proteomes" id="UP000887116">
    <property type="component" value="Unassembled WGS sequence"/>
</dbReference>
<organism evidence="1 2">
    <name type="scientific">Trichonephila clavata</name>
    <name type="common">Joro spider</name>
    <name type="synonym">Nephila clavata</name>
    <dbReference type="NCBI Taxonomy" id="2740835"/>
    <lineage>
        <taxon>Eukaryota</taxon>
        <taxon>Metazoa</taxon>
        <taxon>Ecdysozoa</taxon>
        <taxon>Arthropoda</taxon>
        <taxon>Chelicerata</taxon>
        <taxon>Arachnida</taxon>
        <taxon>Araneae</taxon>
        <taxon>Araneomorphae</taxon>
        <taxon>Entelegynae</taxon>
        <taxon>Araneoidea</taxon>
        <taxon>Nephilidae</taxon>
        <taxon>Trichonephila</taxon>
    </lineage>
</organism>
<gene>
    <name evidence="1" type="ORF">TNCT_88031</name>
</gene>
<evidence type="ECO:0000313" key="2">
    <source>
        <dbReference type="Proteomes" id="UP000887116"/>
    </source>
</evidence>
<evidence type="ECO:0000313" key="1">
    <source>
        <dbReference type="EMBL" id="GFR09268.1"/>
    </source>
</evidence>
<accession>A0A8X6GQX3</accession>
<proteinExistence type="predicted"/>
<dbReference type="EMBL" id="BMAO01006515">
    <property type="protein sequence ID" value="GFR09268.1"/>
    <property type="molecule type" value="Genomic_DNA"/>
</dbReference>
<keyword evidence="2" id="KW-1185">Reference proteome</keyword>
<reference evidence="1" key="1">
    <citation type="submission" date="2020-07" db="EMBL/GenBank/DDBJ databases">
        <title>Multicomponent nature underlies the extraordinary mechanical properties of spider dragline silk.</title>
        <authorList>
            <person name="Kono N."/>
            <person name="Nakamura H."/>
            <person name="Mori M."/>
            <person name="Yoshida Y."/>
            <person name="Ohtoshi R."/>
            <person name="Malay A.D."/>
            <person name="Moran D.A.P."/>
            <person name="Tomita M."/>
            <person name="Numata K."/>
            <person name="Arakawa K."/>
        </authorList>
    </citation>
    <scope>NUCLEOTIDE SEQUENCE</scope>
</reference>
<protein>
    <submittedName>
        <fullName evidence="1">Uncharacterized protein</fullName>
    </submittedName>
</protein>